<name>A0ABQ9WG55_SAGOE</name>
<feature type="region of interest" description="Disordered" evidence="1">
    <location>
        <begin position="10"/>
        <end position="120"/>
    </location>
</feature>
<protein>
    <recommendedName>
        <fullName evidence="4">Basic proline-rich protein-like</fullName>
    </recommendedName>
</protein>
<dbReference type="EMBL" id="JASSZA010000001">
    <property type="protein sequence ID" value="KAK2120635.1"/>
    <property type="molecule type" value="Genomic_DNA"/>
</dbReference>
<evidence type="ECO:0000256" key="1">
    <source>
        <dbReference type="SAM" id="MobiDB-lite"/>
    </source>
</evidence>
<reference evidence="2 3" key="1">
    <citation type="submission" date="2023-05" db="EMBL/GenBank/DDBJ databases">
        <title>B98-5 Cell Line De Novo Hybrid Assembly: An Optical Mapping Approach.</title>
        <authorList>
            <person name="Kananen K."/>
            <person name="Auerbach J.A."/>
            <person name="Kautto E."/>
            <person name="Blachly J.S."/>
        </authorList>
    </citation>
    <scope>NUCLEOTIDE SEQUENCE [LARGE SCALE GENOMIC DNA]</scope>
    <source>
        <strain evidence="2">B95-8</strain>
        <tissue evidence="2">Cell line</tissue>
    </source>
</reference>
<organism evidence="2 3">
    <name type="scientific">Saguinus oedipus</name>
    <name type="common">Cotton-top tamarin</name>
    <name type="synonym">Oedipomidas oedipus</name>
    <dbReference type="NCBI Taxonomy" id="9490"/>
    <lineage>
        <taxon>Eukaryota</taxon>
        <taxon>Metazoa</taxon>
        <taxon>Chordata</taxon>
        <taxon>Craniata</taxon>
        <taxon>Vertebrata</taxon>
        <taxon>Euteleostomi</taxon>
        <taxon>Mammalia</taxon>
        <taxon>Eutheria</taxon>
        <taxon>Euarchontoglires</taxon>
        <taxon>Primates</taxon>
        <taxon>Haplorrhini</taxon>
        <taxon>Platyrrhini</taxon>
        <taxon>Cebidae</taxon>
        <taxon>Callitrichinae</taxon>
        <taxon>Saguinus</taxon>
    </lineage>
</organism>
<feature type="compositionally biased region" description="Basic and acidic residues" evidence="1">
    <location>
        <begin position="47"/>
        <end position="61"/>
    </location>
</feature>
<comment type="caution">
    <text evidence="2">The sequence shown here is derived from an EMBL/GenBank/DDBJ whole genome shotgun (WGS) entry which is preliminary data.</text>
</comment>
<keyword evidence="3" id="KW-1185">Reference proteome</keyword>
<evidence type="ECO:0008006" key="4">
    <source>
        <dbReference type="Google" id="ProtNLM"/>
    </source>
</evidence>
<dbReference type="Proteomes" id="UP001266305">
    <property type="component" value="Unassembled WGS sequence"/>
</dbReference>
<proteinExistence type="predicted"/>
<feature type="compositionally biased region" description="Low complexity" evidence="1">
    <location>
        <begin position="170"/>
        <end position="179"/>
    </location>
</feature>
<gene>
    <name evidence="2" type="ORF">P7K49_002021</name>
</gene>
<feature type="region of interest" description="Disordered" evidence="1">
    <location>
        <begin position="170"/>
        <end position="214"/>
    </location>
</feature>
<evidence type="ECO:0000313" key="2">
    <source>
        <dbReference type="EMBL" id="KAK2120635.1"/>
    </source>
</evidence>
<feature type="region of interest" description="Disordered" evidence="1">
    <location>
        <begin position="246"/>
        <end position="327"/>
    </location>
</feature>
<sequence>MVGAAALSLILGSPSWVPNGSRRRSEPGARGGHRHRHPQARAGRNRILPEQRALRSDRETEASEVTQTSCPGLRGSLVAEATSAGPAPRADPAAPPTPGSPGGVGCSPAPTRGGGSQGLRDYRRAASWRGLRRGLRAGGRGPRGNTRHFINLSAPKRICAPSSGLPLQPALHPAAAPLPKSRLRPGPGAAFSRRPPVAPEESLGSSPQGPSLAAGPPAGVFALGAPPPAAAPNLALSSRRAFAFTRTGLRLRTPPPRPTPSASTLGACPLGPGRLHPPWPSGPFSPARATLVTGLSASQGGPVPSRHRGAARTWGPKATCHREGGGR</sequence>
<accession>A0ABQ9WG55</accession>
<evidence type="ECO:0000313" key="3">
    <source>
        <dbReference type="Proteomes" id="UP001266305"/>
    </source>
</evidence>